<accession>A0A0F5HYL8</accession>
<keyword evidence="1" id="KW-1133">Transmembrane helix</keyword>
<dbReference type="EMBL" id="JWIR02000037">
    <property type="protein sequence ID" value="KKB39865.1"/>
    <property type="molecule type" value="Genomic_DNA"/>
</dbReference>
<evidence type="ECO:0008006" key="4">
    <source>
        <dbReference type="Google" id="ProtNLM"/>
    </source>
</evidence>
<keyword evidence="3" id="KW-1185">Reference proteome</keyword>
<evidence type="ECO:0000313" key="2">
    <source>
        <dbReference type="EMBL" id="KKB39865.1"/>
    </source>
</evidence>
<evidence type="ECO:0000256" key="1">
    <source>
        <dbReference type="SAM" id="Phobius"/>
    </source>
</evidence>
<feature type="transmembrane region" description="Helical" evidence="1">
    <location>
        <begin position="108"/>
        <end position="127"/>
    </location>
</feature>
<organism evidence="2 3">
    <name type="scientific">Bacillus thermotolerans</name>
    <name type="common">Quasibacillus thermotolerans</name>
    <dbReference type="NCBI Taxonomy" id="1221996"/>
    <lineage>
        <taxon>Bacteria</taxon>
        <taxon>Bacillati</taxon>
        <taxon>Bacillota</taxon>
        <taxon>Bacilli</taxon>
        <taxon>Bacillales</taxon>
        <taxon>Bacillaceae</taxon>
        <taxon>Bacillus</taxon>
    </lineage>
</organism>
<feature type="transmembrane region" description="Helical" evidence="1">
    <location>
        <begin position="68"/>
        <end position="87"/>
    </location>
</feature>
<gene>
    <name evidence="2" type="ORF">QY95_02082</name>
</gene>
<protein>
    <recommendedName>
        <fullName evidence="4">DUF2269 family protein</fullName>
    </recommendedName>
</protein>
<name>A0A0F5HYL8_BACTR</name>
<proteinExistence type="predicted"/>
<keyword evidence="1" id="KW-0812">Transmembrane</keyword>
<keyword evidence="1" id="KW-0472">Membrane</keyword>
<accession>A0A0F5I3K9</accession>
<sequence>MSAVASIGPFFVLLALVKKLQTAEGQVQETYIKVFQVAVRLVKHAGHALVLSGAVLVISGPWPWTTSWVLMTIVIMFSSIIFLARAFSPTLKKFREPGADKLALVSKLHRSVWMYMLLLMVMLWLMVAKPALW</sequence>
<dbReference type="STRING" id="1221996.QY95_02082"/>
<evidence type="ECO:0000313" key="3">
    <source>
        <dbReference type="Proteomes" id="UP000031563"/>
    </source>
</evidence>
<comment type="caution">
    <text evidence="2">The sequence shown here is derived from an EMBL/GenBank/DDBJ whole genome shotgun (WGS) entry which is preliminary data.</text>
</comment>
<dbReference type="AlphaFoldDB" id="A0A0F5HYL8"/>
<reference evidence="2" key="1">
    <citation type="submission" date="2015-02" db="EMBL/GenBank/DDBJ databases">
        <title>Genome Assembly of Bacillaceae bacterium MTCC 8252.</title>
        <authorList>
            <person name="Verma A."/>
            <person name="Khatri I."/>
            <person name="Mual P."/>
            <person name="Subramanian S."/>
            <person name="Krishnamurthi S."/>
        </authorList>
    </citation>
    <scope>NUCLEOTIDE SEQUENCE [LARGE SCALE GENOMIC DNA]</scope>
    <source>
        <strain evidence="2">MTCC 8252</strain>
    </source>
</reference>
<dbReference type="Proteomes" id="UP000031563">
    <property type="component" value="Unassembled WGS sequence"/>
</dbReference>